<evidence type="ECO:0000259" key="1">
    <source>
        <dbReference type="Pfam" id="PF00462"/>
    </source>
</evidence>
<protein>
    <submittedName>
        <fullName evidence="2">NrdH-redoxin</fullName>
    </submittedName>
</protein>
<dbReference type="InterPro" id="IPR051548">
    <property type="entry name" value="Grx-like_ET"/>
</dbReference>
<dbReference type="STRING" id="1798531.A2392_00220"/>
<dbReference type="Gene3D" id="3.40.30.10">
    <property type="entry name" value="Glutaredoxin"/>
    <property type="match status" value="1"/>
</dbReference>
<evidence type="ECO:0000313" key="2">
    <source>
        <dbReference type="EMBL" id="OGG85834.1"/>
    </source>
</evidence>
<dbReference type="Pfam" id="PF00462">
    <property type="entry name" value="Glutaredoxin"/>
    <property type="match status" value="1"/>
</dbReference>
<dbReference type="AlphaFoldDB" id="A0A1F6FIZ7"/>
<dbReference type="InterPro" id="IPR036249">
    <property type="entry name" value="Thioredoxin-like_sf"/>
</dbReference>
<reference evidence="2 3" key="1">
    <citation type="journal article" date="2016" name="Nat. Commun.">
        <title>Thousands of microbial genomes shed light on interconnected biogeochemical processes in an aquifer system.</title>
        <authorList>
            <person name="Anantharaman K."/>
            <person name="Brown C.T."/>
            <person name="Hug L.A."/>
            <person name="Sharon I."/>
            <person name="Castelle C.J."/>
            <person name="Probst A.J."/>
            <person name="Thomas B.C."/>
            <person name="Singh A."/>
            <person name="Wilkins M.J."/>
            <person name="Karaoz U."/>
            <person name="Brodie E.L."/>
            <person name="Williams K.H."/>
            <person name="Hubbard S.S."/>
            <person name="Banfield J.F."/>
        </authorList>
    </citation>
    <scope>NUCLEOTIDE SEQUENCE [LARGE SCALE GENOMIC DNA]</scope>
</reference>
<dbReference type="PANTHER" id="PTHR34386:SF1">
    <property type="entry name" value="GLUTAREDOXIN-LIKE PROTEIN NRDH"/>
    <property type="match status" value="1"/>
</dbReference>
<organism evidence="2 3">
    <name type="scientific">Candidatus Kaiserbacteria bacterium RIFOXYB1_FULL_46_14</name>
    <dbReference type="NCBI Taxonomy" id="1798531"/>
    <lineage>
        <taxon>Bacteria</taxon>
        <taxon>Candidatus Kaiseribacteriota</taxon>
    </lineage>
</organism>
<dbReference type="EMBL" id="MFMS01000004">
    <property type="protein sequence ID" value="OGG85834.1"/>
    <property type="molecule type" value="Genomic_DNA"/>
</dbReference>
<dbReference type="CDD" id="cd02976">
    <property type="entry name" value="NrdH"/>
    <property type="match status" value="1"/>
</dbReference>
<accession>A0A1F6FIZ7</accession>
<gene>
    <name evidence="2" type="ORF">A2392_00220</name>
</gene>
<evidence type="ECO:0000313" key="3">
    <source>
        <dbReference type="Proteomes" id="UP000177395"/>
    </source>
</evidence>
<dbReference type="SUPFAM" id="SSF52833">
    <property type="entry name" value="Thioredoxin-like"/>
    <property type="match status" value="1"/>
</dbReference>
<name>A0A1F6FIZ7_9BACT</name>
<dbReference type="GO" id="GO:0045454">
    <property type="term" value="P:cell redox homeostasis"/>
    <property type="evidence" value="ECO:0007669"/>
    <property type="project" value="TreeGrafter"/>
</dbReference>
<feature type="domain" description="Glutaredoxin" evidence="1">
    <location>
        <begin position="4"/>
        <end position="63"/>
    </location>
</feature>
<sequence length="77" mass="8756">MHNVTIYSTPTCHFCHAAKDFFNDNKVAYTEHDVASDLDKRKEMVEMTGQMGVPVIKIDDDVIVGFDENHIKQLLGM</sequence>
<proteinExistence type="predicted"/>
<comment type="caution">
    <text evidence="2">The sequence shown here is derived from an EMBL/GenBank/DDBJ whole genome shotgun (WGS) entry which is preliminary data.</text>
</comment>
<dbReference type="PANTHER" id="PTHR34386">
    <property type="entry name" value="GLUTAREDOXIN"/>
    <property type="match status" value="1"/>
</dbReference>
<dbReference type="Proteomes" id="UP000177395">
    <property type="component" value="Unassembled WGS sequence"/>
</dbReference>
<dbReference type="InterPro" id="IPR002109">
    <property type="entry name" value="Glutaredoxin"/>
</dbReference>
<dbReference type="PROSITE" id="PS51354">
    <property type="entry name" value="GLUTAREDOXIN_2"/>
    <property type="match status" value="1"/>
</dbReference>
<dbReference type="GO" id="GO:0009055">
    <property type="term" value="F:electron transfer activity"/>
    <property type="evidence" value="ECO:0007669"/>
    <property type="project" value="TreeGrafter"/>
</dbReference>